<dbReference type="EMBL" id="JAEPBG010000017">
    <property type="protein sequence ID" value="MBK4738159.1"/>
    <property type="molecule type" value="Genomic_DNA"/>
</dbReference>
<feature type="domain" description="Amidohydrolase-related" evidence="2">
    <location>
        <begin position="56"/>
        <end position="316"/>
    </location>
</feature>
<feature type="signal peptide" evidence="1">
    <location>
        <begin position="1"/>
        <end position="33"/>
    </location>
</feature>
<dbReference type="Gene3D" id="3.20.20.140">
    <property type="entry name" value="Metal-dependent hydrolases"/>
    <property type="match status" value="1"/>
</dbReference>
<keyword evidence="1" id="KW-0732">Signal</keyword>
<dbReference type="AlphaFoldDB" id="A0A934WA60"/>
<dbReference type="RefSeq" id="WP_200597124.1">
    <property type="nucleotide sequence ID" value="NZ_JAEPBG010000017.1"/>
</dbReference>
<dbReference type="InterPro" id="IPR006680">
    <property type="entry name" value="Amidohydro-rel"/>
</dbReference>
<protein>
    <submittedName>
        <fullName evidence="3">Amidohydrolase family protein</fullName>
    </submittedName>
</protein>
<name>A0A934WA60_9BURK</name>
<dbReference type="PANTHER" id="PTHR35563:SF2">
    <property type="entry name" value="BARREL METAL-DEPENDENT HYDROLASE, PUTATIVE (AFU_ORTHOLOGUE AFUA_1G16240)-RELATED"/>
    <property type="match status" value="1"/>
</dbReference>
<dbReference type="SUPFAM" id="SSF51556">
    <property type="entry name" value="Metallo-dependent hydrolases"/>
    <property type="match status" value="1"/>
</dbReference>
<evidence type="ECO:0000259" key="2">
    <source>
        <dbReference type="Pfam" id="PF04909"/>
    </source>
</evidence>
<proteinExistence type="predicted"/>
<dbReference type="Pfam" id="PF04909">
    <property type="entry name" value="Amidohydro_2"/>
    <property type="match status" value="1"/>
</dbReference>
<evidence type="ECO:0000256" key="1">
    <source>
        <dbReference type="SAM" id="SignalP"/>
    </source>
</evidence>
<sequence>MYHFSHPRRRFLRQAAMTALGATTMLRLGNASADAGPAPFSSGSDAPTFTLPADACDCHMHIYDSRFPAAPGAKLRPADATVAMYRLLQRRLGTRRNVVVTPSTYGTDNRCTLDALAQFGPSARGVAVADTGISDEALRHLDRAGVRGLRFNLAVGAVTTADMIEPLARRIAPLGWHVQVNMPLEELERQRAMLQRLPVPVVFDHFGRIPVAAGIEHPAYALIIELMQRERAYIKLSGAYLASKAGAPAYADVAPLARALIDAAPNRVLWGSDWPHPTETSKPDDAALLSLLAQWAPDAALRERILVANPARLYRF</sequence>
<gene>
    <name evidence="3" type="ORF">JJB74_26345</name>
</gene>
<dbReference type="PANTHER" id="PTHR35563">
    <property type="entry name" value="BARREL METAL-DEPENDENT HYDROLASE, PUTATIVE (AFU_ORTHOLOGUE AFUA_1G16240)-RELATED"/>
    <property type="match status" value="1"/>
</dbReference>
<dbReference type="PROSITE" id="PS51318">
    <property type="entry name" value="TAT"/>
    <property type="match status" value="1"/>
</dbReference>
<accession>A0A934WA60</accession>
<dbReference type="InterPro" id="IPR032466">
    <property type="entry name" value="Metal_Hydrolase"/>
</dbReference>
<dbReference type="InterPro" id="IPR006311">
    <property type="entry name" value="TAT_signal"/>
</dbReference>
<keyword evidence="4" id="KW-1185">Reference proteome</keyword>
<dbReference type="InterPro" id="IPR052358">
    <property type="entry name" value="Aro_Compnd_Degr_Hydrolases"/>
</dbReference>
<dbReference type="GO" id="GO:0016787">
    <property type="term" value="F:hydrolase activity"/>
    <property type="evidence" value="ECO:0007669"/>
    <property type="project" value="InterPro"/>
</dbReference>
<evidence type="ECO:0000313" key="3">
    <source>
        <dbReference type="EMBL" id="MBK4738159.1"/>
    </source>
</evidence>
<feature type="chain" id="PRO_5038126807" evidence="1">
    <location>
        <begin position="34"/>
        <end position="316"/>
    </location>
</feature>
<evidence type="ECO:0000313" key="4">
    <source>
        <dbReference type="Proteomes" id="UP000622890"/>
    </source>
</evidence>
<comment type="caution">
    <text evidence="3">The sequence shown here is derived from an EMBL/GenBank/DDBJ whole genome shotgun (WGS) entry which is preliminary data.</text>
</comment>
<dbReference type="Proteomes" id="UP000622890">
    <property type="component" value="Unassembled WGS sequence"/>
</dbReference>
<reference evidence="3" key="1">
    <citation type="submission" date="2021-01" db="EMBL/GenBank/DDBJ databases">
        <title>Genome sequence of strain Noviherbaspirillum sp. DKR-6.</title>
        <authorList>
            <person name="Chaudhary D.K."/>
        </authorList>
    </citation>
    <scope>NUCLEOTIDE SEQUENCE</scope>
    <source>
        <strain evidence="3">DKR-6</strain>
    </source>
</reference>
<organism evidence="3 4">
    <name type="scientific">Noviherbaspirillum pedocola</name>
    <dbReference type="NCBI Taxonomy" id="2801341"/>
    <lineage>
        <taxon>Bacteria</taxon>
        <taxon>Pseudomonadati</taxon>
        <taxon>Pseudomonadota</taxon>
        <taxon>Betaproteobacteria</taxon>
        <taxon>Burkholderiales</taxon>
        <taxon>Oxalobacteraceae</taxon>
        <taxon>Noviherbaspirillum</taxon>
    </lineage>
</organism>